<dbReference type="Gramene" id="PNW82384">
    <property type="protein sequence ID" value="PNW82384"/>
    <property type="gene ID" value="CHLRE_06g278270v5"/>
</dbReference>
<protein>
    <submittedName>
        <fullName evidence="2">Uncharacterized protein</fullName>
    </submittedName>
</protein>
<dbReference type="Proteomes" id="UP000006906">
    <property type="component" value="Chromosome 6"/>
</dbReference>
<accession>A0A2K3DPB6</accession>
<evidence type="ECO:0000256" key="1">
    <source>
        <dbReference type="SAM" id="MobiDB-lite"/>
    </source>
</evidence>
<reference evidence="2 3" key="1">
    <citation type="journal article" date="2007" name="Science">
        <title>The Chlamydomonas genome reveals the evolution of key animal and plant functions.</title>
        <authorList>
            <person name="Merchant S.S."/>
            <person name="Prochnik S.E."/>
            <person name="Vallon O."/>
            <person name="Harris E.H."/>
            <person name="Karpowicz S.J."/>
            <person name="Witman G.B."/>
            <person name="Terry A."/>
            <person name="Salamov A."/>
            <person name="Fritz-Laylin L.K."/>
            <person name="Marechal-Drouard L."/>
            <person name="Marshall W.F."/>
            <person name="Qu L.H."/>
            <person name="Nelson D.R."/>
            <person name="Sanderfoot A.A."/>
            <person name="Spalding M.H."/>
            <person name="Kapitonov V.V."/>
            <person name="Ren Q."/>
            <person name="Ferris P."/>
            <person name="Lindquist E."/>
            <person name="Shapiro H."/>
            <person name="Lucas S.M."/>
            <person name="Grimwood J."/>
            <person name="Schmutz J."/>
            <person name="Cardol P."/>
            <person name="Cerutti H."/>
            <person name="Chanfreau G."/>
            <person name="Chen C.L."/>
            <person name="Cognat V."/>
            <person name="Croft M.T."/>
            <person name="Dent R."/>
            <person name="Dutcher S."/>
            <person name="Fernandez E."/>
            <person name="Fukuzawa H."/>
            <person name="Gonzalez-Ballester D."/>
            <person name="Gonzalez-Halphen D."/>
            <person name="Hallmann A."/>
            <person name="Hanikenne M."/>
            <person name="Hippler M."/>
            <person name="Inwood W."/>
            <person name="Jabbari K."/>
            <person name="Kalanon M."/>
            <person name="Kuras R."/>
            <person name="Lefebvre P.A."/>
            <person name="Lemaire S.D."/>
            <person name="Lobanov A.V."/>
            <person name="Lohr M."/>
            <person name="Manuell A."/>
            <person name="Meier I."/>
            <person name="Mets L."/>
            <person name="Mittag M."/>
            <person name="Mittelmeier T."/>
            <person name="Moroney J.V."/>
            <person name="Moseley J."/>
            <person name="Napoli C."/>
            <person name="Nedelcu A.M."/>
            <person name="Niyogi K."/>
            <person name="Novoselov S.V."/>
            <person name="Paulsen I.T."/>
            <person name="Pazour G."/>
            <person name="Purton S."/>
            <person name="Ral J.P."/>
            <person name="Riano-Pachon D.M."/>
            <person name="Riekhof W."/>
            <person name="Rymarquis L."/>
            <person name="Schroda M."/>
            <person name="Stern D."/>
            <person name="Umen J."/>
            <person name="Willows R."/>
            <person name="Wilson N."/>
            <person name="Zimmer S.L."/>
            <person name="Allmer J."/>
            <person name="Balk J."/>
            <person name="Bisova K."/>
            <person name="Chen C.J."/>
            <person name="Elias M."/>
            <person name="Gendler K."/>
            <person name="Hauser C."/>
            <person name="Lamb M.R."/>
            <person name="Ledford H."/>
            <person name="Long J.C."/>
            <person name="Minagawa J."/>
            <person name="Page M.D."/>
            <person name="Pan J."/>
            <person name="Pootakham W."/>
            <person name="Roje S."/>
            <person name="Rose A."/>
            <person name="Stahlberg E."/>
            <person name="Terauchi A.M."/>
            <person name="Yang P."/>
            <person name="Ball S."/>
            <person name="Bowler C."/>
            <person name="Dieckmann C.L."/>
            <person name="Gladyshev V.N."/>
            <person name="Green P."/>
            <person name="Jorgensen R."/>
            <person name="Mayfield S."/>
            <person name="Mueller-Roeber B."/>
            <person name="Rajamani S."/>
            <person name="Sayre R.T."/>
            <person name="Brokstein P."/>
            <person name="Dubchak I."/>
            <person name="Goodstein D."/>
            <person name="Hornick L."/>
            <person name="Huang Y.W."/>
            <person name="Jhaveri J."/>
            <person name="Luo Y."/>
            <person name="Martinez D."/>
            <person name="Ngau W.C."/>
            <person name="Otillar B."/>
            <person name="Poliakov A."/>
            <person name="Porter A."/>
            <person name="Szajkowski L."/>
            <person name="Werner G."/>
            <person name="Zhou K."/>
            <person name="Grigoriev I.V."/>
            <person name="Rokhsar D.S."/>
            <person name="Grossman A.R."/>
        </authorList>
    </citation>
    <scope>NUCLEOTIDE SEQUENCE [LARGE SCALE GENOMIC DNA]</scope>
    <source>
        <strain evidence="3">CC-503</strain>
    </source>
</reference>
<organism evidence="2 3">
    <name type="scientific">Chlamydomonas reinhardtii</name>
    <name type="common">Chlamydomonas smithii</name>
    <dbReference type="NCBI Taxonomy" id="3055"/>
    <lineage>
        <taxon>Eukaryota</taxon>
        <taxon>Viridiplantae</taxon>
        <taxon>Chlorophyta</taxon>
        <taxon>core chlorophytes</taxon>
        <taxon>Chlorophyceae</taxon>
        <taxon>CS clade</taxon>
        <taxon>Chlamydomonadales</taxon>
        <taxon>Chlamydomonadaceae</taxon>
        <taxon>Chlamydomonas</taxon>
    </lineage>
</organism>
<sequence>MGTAAATSTRSRAGIAPFPPVRERAGHKALPAPQGTAPTHSYRSCSRRGRSPRVVPAPSVNAKRASRPRPAIMPQPPATPRRPFWLYCGGC</sequence>
<gene>
    <name evidence="2" type="ORF">CHLRE_06g278270v5</name>
</gene>
<feature type="compositionally biased region" description="Low complexity" evidence="1">
    <location>
        <begin position="1"/>
        <end position="13"/>
    </location>
</feature>
<dbReference type="EMBL" id="CM008967">
    <property type="protein sequence ID" value="PNW82384.1"/>
    <property type="molecule type" value="Genomic_DNA"/>
</dbReference>
<proteinExistence type="predicted"/>
<dbReference type="InParanoid" id="A0A2K3DPB6"/>
<keyword evidence="3" id="KW-1185">Reference proteome</keyword>
<evidence type="ECO:0000313" key="3">
    <source>
        <dbReference type="Proteomes" id="UP000006906"/>
    </source>
</evidence>
<dbReference type="KEGG" id="cre:CHLRE_06g278270v5"/>
<dbReference type="AlphaFoldDB" id="A0A2K3DPB6"/>
<feature type="compositionally biased region" description="Pro residues" evidence="1">
    <location>
        <begin position="71"/>
        <end position="80"/>
    </location>
</feature>
<evidence type="ECO:0000313" key="2">
    <source>
        <dbReference type="EMBL" id="PNW82384.1"/>
    </source>
</evidence>
<dbReference type="GeneID" id="66053721"/>
<name>A0A2K3DPB6_CHLRE</name>
<dbReference type="RefSeq" id="XP_042923889.1">
    <property type="nucleotide sequence ID" value="XM_043063186.1"/>
</dbReference>
<feature type="region of interest" description="Disordered" evidence="1">
    <location>
        <begin position="1"/>
        <end position="81"/>
    </location>
</feature>